<dbReference type="SUPFAM" id="SSF48403">
    <property type="entry name" value="Ankyrin repeat"/>
    <property type="match status" value="1"/>
</dbReference>
<reference evidence="4" key="1">
    <citation type="submission" date="2020-02" db="EMBL/GenBank/DDBJ databases">
        <authorList>
            <person name="Meier V. D."/>
        </authorList>
    </citation>
    <scope>NUCLEOTIDE SEQUENCE</scope>
    <source>
        <strain evidence="4">AVDCRST_MAG63</strain>
    </source>
</reference>
<feature type="transmembrane region" description="Helical" evidence="3">
    <location>
        <begin position="76"/>
        <end position="97"/>
    </location>
</feature>
<keyword evidence="3" id="KW-0812">Transmembrane</keyword>
<feature type="transmembrane region" description="Helical" evidence="3">
    <location>
        <begin position="48"/>
        <end position="70"/>
    </location>
</feature>
<proteinExistence type="predicted"/>
<organism evidence="4">
    <name type="scientific">uncultured Armatimonadetes bacterium</name>
    <dbReference type="NCBI Taxonomy" id="157466"/>
    <lineage>
        <taxon>Bacteria</taxon>
        <taxon>Bacillati</taxon>
        <taxon>Armatimonadota</taxon>
        <taxon>environmental samples</taxon>
    </lineage>
</organism>
<evidence type="ECO:0000256" key="1">
    <source>
        <dbReference type="ARBA" id="ARBA00022737"/>
    </source>
</evidence>
<keyword evidence="1" id="KW-0677">Repeat</keyword>
<dbReference type="AlphaFoldDB" id="A0A6J4JGU2"/>
<dbReference type="EMBL" id="CADCTO010000434">
    <property type="protein sequence ID" value="CAA9277052.1"/>
    <property type="molecule type" value="Genomic_DNA"/>
</dbReference>
<keyword evidence="3" id="KW-0472">Membrane</keyword>
<feature type="repeat" description="ANK" evidence="2">
    <location>
        <begin position="159"/>
        <end position="191"/>
    </location>
</feature>
<evidence type="ECO:0000256" key="3">
    <source>
        <dbReference type="SAM" id="Phobius"/>
    </source>
</evidence>
<dbReference type="SMART" id="SM00248">
    <property type="entry name" value="ANK"/>
    <property type="match status" value="2"/>
</dbReference>
<keyword evidence="2" id="KW-0040">ANK repeat</keyword>
<feature type="transmembrane region" description="Helical" evidence="3">
    <location>
        <begin position="6"/>
        <end position="27"/>
    </location>
</feature>
<dbReference type="PROSITE" id="PS50088">
    <property type="entry name" value="ANK_REPEAT"/>
    <property type="match status" value="1"/>
</dbReference>
<dbReference type="Gene3D" id="1.25.40.20">
    <property type="entry name" value="Ankyrin repeat-containing domain"/>
    <property type="match status" value="1"/>
</dbReference>
<dbReference type="PANTHER" id="PTHR24161:SF85">
    <property type="entry name" value="PALMITOYLTRANSFERASE HIP14"/>
    <property type="match status" value="1"/>
</dbReference>
<dbReference type="PROSITE" id="PS50297">
    <property type="entry name" value="ANK_REP_REGION"/>
    <property type="match status" value="1"/>
</dbReference>
<dbReference type="Pfam" id="PF12796">
    <property type="entry name" value="Ank_2"/>
    <property type="match status" value="1"/>
</dbReference>
<evidence type="ECO:0000256" key="2">
    <source>
        <dbReference type="PROSITE-ProRule" id="PRU00023"/>
    </source>
</evidence>
<keyword evidence="3" id="KW-1133">Transmembrane helix</keyword>
<dbReference type="InterPro" id="IPR036770">
    <property type="entry name" value="Ankyrin_rpt-contain_sf"/>
</dbReference>
<evidence type="ECO:0000313" key="4">
    <source>
        <dbReference type="EMBL" id="CAA9277052.1"/>
    </source>
</evidence>
<name>A0A6J4JGU2_9BACT</name>
<sequence length="224" mass="24400">MSPIAPVALQYLACFLGGAALAVGVLLPFARRSERDTRQDWWGGLVPLYWRVFILPLAALAGGILSVGALAAHHSFGPTGVAVYAAACLSLYGLWTLPKWLSRERDRRWEARNDRARDAAHDFLDAARRGNLSAVRQHLRDRGVFVDTCFIDGLPDPPDGQTALMFAAQNGHADVVRLLLEHGASTEVVNIRGDSPQMLAECNGRTEIVRLLQQGAIPGRESPV</sequence>
<protein>
    <submittedName>
        <fullName evidence="4">Uncharacterized protein</fullName>
    </submittedName>
</protein>
<dbReference type="InterPro" id="IPR002110">
    <property type="entry name" value="Ankyrin_rpt"/>
</dbReference>
<accession>A0A6J4JGU2</accession>
<dbReference type="PANTHER" id="PTHR24161">
    <property type="entry name" value="ANK_REP_REGION DOMAIN-CONTAINING PROTEIN-RELATED"/>
    <property type="match status" value="1"/>
</dbReference>
<gene>
    <name evidence="4" type="ORF">AVDCRST_MAG63-3299</name>
</gene>